<accession>A0ACC0G5Q1</accession>
<name>A0ACC0G5Q1_9ERIC</name>
<dbReference type="Proteomes" id="UP001060215">
    <property type="component" value="Chromosome 10"/>
</dbReference>
<organism evidence="1 2">
    <name type="scientific">Camellia lanceoleosa</name>
    <dbReference type="NCBI Taxonomy" id="1840588"/>
    <lineage>
        <taxon>Eukaryota</taxon>
        <taxon>Viridiplantae</taxon>
        <taxon>Streptophyta</taxon>
        <taxon>Embryophyta</taxon>
        <taxon>Tracheophyta</taxon>
        <taxon>Spermatophyta</taxon>
        <taxon>Magnoliopsida</taxon>
        <taxon>eudicotyledons</taxon>
        <taxon>Gunneridae</taxon>
        <taxon>Pentapetalae</taxon>
        <taxon>asterids</taxon>
        <taxon>Ericales</taxon>
        <taxon>Theaceae</taxon>
        <taxon>Camellia</taxon>
    </lineage>
</organism>
<gene>
    <name evidence="1" type="ORF">LOK49_LG10G00113</name>
</gene>
<proteinExistence type="predicted"/>
<evidence type="ECO:0000313" key="2">
    <source>
        <dbReference type="Proteomes" id="UP001060215"/>
    </source>
</evidence>
<comment type="caution">
    <text evidence="1">The sequence shown here is derived from an EMBL/GenBank/DDBJ whole genome shotgun (WGS) entry which is preliminary data.</text>
</comment>
<protein>
    <submittedName>
        <fullName evidence="1">F-box only protein 6</fullName>
    </submittedName>
</protein>
<reference evidence="1 2" key="1">
    <citation type="journal article" date="2022" name="Plant J.">
        <title>Chromosome-level genome of Camellia lanceoleosa provides a valuable resource for understanding genome evolution and self-incompatibility.</title>
        <authorList>
            <person name="Gong W."/>
            <person name="Xiao S."/>
            <person name="Wang L."/>
            <person name="Liao Z."/>
            <person name="Chang Y."/>
            <person name="Mo W."/>
            <person name="Hu G."/>
            <person name="Li W."/>
            <person name="Zhao G."/>
            <person name="Zhu H."/>
            <person name="Hu X."/>
            <person name="Ji K."/>
            <person name="Xiang X."/>
            <person name="Song Q."/>
            <person name="Yuan D."/>
            <person name="Jin S."/>
            <person name="Zhang L."/>
        </authorList>
    </citation>
    <scope>NUCLEOTIDE SEQUENCE [LARGE SCALE GENOMIC DNA]</scope>
    <source>
        <strain evidence="1">SQ_2022a</strain>
    </source>
</reference>
<sequence>MVLEFYGKHAQMTCLGNKGLLMSSLRSRQINRLVSYVVSSKEWLKVPGCTLPRVRKGQWIACGAAFHPCLTASLDLEIVFSLQEEPTSVTVLAIAVSFLPILSLQPSFLCYD</sequence>
<evidence type="ECO:0000313" key="1">
    <source>
        <dbReference type="EMBL" id="KAI7996164.1"/>
    </source>
</evidence>
<dbReference type="EMBL" id="CM045767">
    <property type="protein sequence ID" value="KAI7996164.1"/>
    <property type="molecule type" value="Genomic_DNA"/>
</dbReference>
<keyword evidence="2" id="KW-1185">Reference proteome</keyword>